<dbReference type="PANTHER" id="PTHR47691:SF3">
    <property type="entry name" value="HTH-TYPE TRANSCRIPTIONAL REGULATOR RV0890C-RELATED"/>
    <property type="match status" value="1"/>
</dbReference>
<protein>
    <recommendedName>
        <fullName evidence="3">NB-ARC domain-containing protein</fullName>
    </recommendedName>
</protein>
<dbReference type="SUPFAM" id="SSF52540">
    <property type="entry name" value="P-loop containing nucleoside triphosphate hydrolases"/>
    <property type="match status" value="1"/>
</dbReference>
<evidence type="ECO:0008006" key="3">
    <source>
        <dbReference type="Google" id="ProtNLM"/>
    </source>
</evidence>
<dbReference type="PRINTS" id="PR00364">
    <property type="entry name" value="DISEASERSIST"/>
</dbReference>
<sequence>MRMPEPEHANSLDDLVTALRLLKAWSHDLSYAAITRAVNDRWQRAGRPRTELTRRSTVAGYFTFGRARLDEDLLVAIVLALHPDAGYAERWRAALRAIRGDATTAALVDARGDLPDAPDGFVGRRPELRRLDALAAGDTVVIHGMAGAGKTWLALHAAHRLAGGAHVRLMADLRGQHPEAPAACPSAVLAGFLRHLGLRPEQIPHDLAGRAAAYRALLRDVPAVIVLDDAADEDGVAPLLPGGPQHLVLITSRRRLGGLRGAARLHLGDLDPADALDLLRRAAGRGRVDADVAAARRITARVGWHPHALAVVGGHLREHPDWPVADCARPVWLALTGGVRSALAVSCRVLPSAARRVLRLLSLHPGHDVGCPAVAALAGTDVGSVREDLHALVDAHLLRQPADGRFALHELVRGYAAELVGVEERASQVTAATARLFDYYRRTAAVAVRQLDTPVAAAVDTGAGDGRHRARHTGEAWQWLALEHANLLAVTARAADRGCARTARDLATSLWRYQRASEARRTVAEIVRGGTPPPRTWVTVRTRNVLATRNSSRSKP</sequence>
<dbReference type="EMBL" id="CP073767">
    <property type="protein sequence ID" value="UWZ58287.1"/>
    <property type="molecule type" value="Genomic_DNA"/>
</dbReference>
<dbReference type="AlphaFoldDB" id="A0A9Q9MR91"/>
<dbReference type="InterPro" id="IPR027417">
    <property type="entry name" value="P-loop_NTPase"/>
</dbReference>
<dbReference type="OrthoDB" id="7628974at2"/>
<dbReference type="PANTHER" id="PTHR47691">
    <property type="entry name" value="REGULATOR-RELATED"/>
    <property type="match status" value="1"/>
</dbReference>
<accession>A0A9Q9MR91</accession>
<dbReference type="Proteomes" id="UP001058003">
    <property type="component" value="Chromosome"/>
</dbReference>
<keyword evidence="2" id="KW-1185">Reference proteome</keyword>
<organism evidence="1 2">
    <name type="scientific">Dactylosporangium aurantiacum</name>
    <dbReference type="NCBI Taxonomy" id="35754"/>
    <lineage>
        <taxon>Bacteria</taxon>
        <taxon>Bacillati</taxon>
        <taxon>Actinomycetota</taxon>
        <taxon>Actinomycetes</taxon>
        <taxon>Micromonosporales</taxon>
        <taxon>Micromonosporaceae</taxon>
        <taxon>Dactylosporangium</taxon>
    </lineage>
</organism>
<gene>
    <name evidence="1" type="ORF">Daura_20200</name>
</gene>
<dbReference type="Gene3D" id="3.40.50.300">
    <property type="entry name" value="P-loop containing nucleotide triphosphate hydrolases"/>
    <property type="match status" value="1"/>
</dbReference>
<reference evidence="1" key="1">
    <citation type="submission" date="2021-04" db="EMBL/GenBank/DDBJ databases">
        <title>Dactylosporangium aurantiacum NRRL B-8018 full assembly.</title>
        <authorList>
            <person name="Hartkoorn R.C."/>
            <person name="Beaudoing E."/>
            <person name="Hot D."/>
        </authorList>
    </citation>
    <scope>NUCLEOTIDE SEQUENCE</scope>
    <source>
        <strain evidence="1">NRRL B-8018</strain>
    </source>
</reference>
<dbReference type="RefSeq" id="WP_156089796.1">
    <property type="nucleotide sequence ID" value="NZ_CP073767.1"/>
</dbReference>
<evidence type="ECO:0000313" key="2">
    <source>
        <dbReference type="Proteomes" id="UP001058003"/>
    </source>
</evidence>
<proteinExistence type="predicted"/>
<evidence type="ECO:0000313" key="1">
    <source>
        <dbReference type="EMBL" id="UWZ58287.1"/>
    </source>
</evidence>
<dbReference type="KEGG" id="daur:Daura_20200"/>
<name>A0A9Q9MR91_9ACTN</name>